<dbReference type="Proteomes" id="UP000605970">
    <property type="component" value="Unassembled WGS sequence"/>
</dbReference>
<accession>A0A8S9ZPI3</accession>
<name>A0A8S9ZPI3_9BILA</name>
<evidence type="ECO:0000256" key="1">
    <source>
        <dbReference type="SAM" id="Coils"/>
    </source>
</evidence>
<keyword evidence="1" id="KW-0175">Coiled coil</keyword>
<dbReference type="EMBL" id="JABEBT010000043">
    <property type="protein sequence ID" value="KAF7635354.1"/>
    <property type="molecule type" value="Genomic_DNA"/>
</dbReference>
<sequence>MEEVNGMNLLTAELQIEEIFSFEEVRYLIPILIKMIQTGELTFKSDFNFKFNDAFEFIKNDLGDKAVQLLRPENADNGDKQEIANIVFALLFIFQRKEKGKFDQLCEKLDGKNVLKMKQMYFLLLLNQKGRDEEINQYKIKAAEFEAKYKQIEAINDKLNEQLGSTQNEFIDLENKLEKLKQAEIEKQGTIDLLTVQLREVTDELETSHYNNSQLQRELKSLNERNSRALQKSANDLKSKEDEVRLLYIRVFSCLLGSIGILKQNSKLLDALVKQITEKDVSENKLKFLEQQIANQQGTIGELRIGLEQALDRANITKNAYLQAETELIKYRRLHNNNIKQEITNYLENSSDHIASQSGEFAKLKTRLELIQYEKRELEKSNEEFRIKLDEINNSQSQTILEKAKEIERFKQECEAYQNELNRTHQKEANLMEKNKNIEGRFGAEWLPIYKTDINCLRNFRPNVQLKNNIKRLEESIDKAAQVICEYSNAYGEQQCSAVDYLQLKHELSKLQTENERLISKMDQLRHEATQEQRLITQHWYQSTLNIRTPLLRDKIFSTY</sequence>
<gene>
    <name evidence="2" type="ORF">Mgra_00005176</name>
</gene>
<evidence type="ECO:0000313" key="2">
    <source>
        <dbReference type="EMBL" id="KAF7635354.1"/>
    </source>
</evidence>
<organism evidence="2 3">
    <name type="scientific">Meloidogyne graminicola</name>
    <dbReference type="NCBI Taxonomy" id="189291"/>
    <lineage>
        <taxon>Eukaryota</taxon>
        <taxon>Metazoa</taxon>
        <taxon>Ecdysozoa</taxon>
        <taxon>Nematoda</taxon>
        <taxon>Chromadorea</taxon>
        <taxon>Rhabditida</taxon>
        <taxon>Tylenchina</taxon>
        <taxon>Tylenchomorpha</taxon>
        <taxon>Tylenchoidea</taxon>
        <taxon>Meloidogynidae</taxon>
        <taxon>Meloidogyninae</taxon>
        <taxon>Meloidogyne</taxon>
    </lineage>
</organism>
<proteinExistence type="predicted"/>
<feature type="coiled-coil region" evidence="1">
    <location>
        <begin position="463"/>
        <end position="535"/>
    </location>
</feature>
<comment type="caution">
    <text evidence="2">The sequence shown here is derived from an EMBL/GenBank/DDBJ whole genome shotgun (WGS) entry which is preliminary data.</text>
</comment>
<protein>
    <submittedName>
        <fullName evidence="2">Uncharacterized protein</fullName>
    </submittedName>
</protein>
<dbReference type="AlphaFoldDB" id="A0A8S9ZPI3"/>
<dbReference type="OrthoDB" id="5890989at2759"/>
<keyword evidence="3" id="KW-1185">Reference proteome</keyword>
<feature type="coiled-coil region" evidence="1">
    <location>
        <begin position="361"/>
        <end position="434"/>
    </location>
</feature>
<evidence type="ECO:0000313" key="3">
    <source>
        <dbReference type="Proteomes" id="UP000605970"/>
    </source>
</evidence>
<feature type="coiled-coil region" evidence="1">
    <location>
        <begin position="135"/>
        <end position="232"/>
    </location>
</feature>
<feature type="coiled-coil region" evidence="1">
    <location>
        <begin position="272"/>
        <end position="327"/>
    </location>
</feature>
<reference evidence="2" key="1">
    <citation type="journal article" date="2020" name="Ecol. Evol.">
        <title>Genome structure and content of the rice root-knot nematode (Meloidogyne graminicola).</title>
        <authorList>
            <person name="Phan N.T."/>
            <person name="Danchin E.G.J."/>
            <person name="Klopp C."/>
            <person name="Perfus-Barbeoch L."/>
            <person name="Kozlowski D.K."/>
            <person name="Koutsovoulos G.D."/>
            <person name="Lopez-Roques C."/>
            <person name="Bouchez O."/>
            <person name="Zahm M."/>
            <person name="Besnard G."/>
            <person name="Bellafiore S."/>
        </authorList>
    </citation>
    <scope>NUCLEOTIDE SEQUENCE</scope>
    <source>
        <strain evidence="2">VN-18</strain>
    </source>
</reference>